<dbReference type="Pfam" id="PF00356">
    <property type="entry name" value="LacI"/>
    <property type="match status" value="1"/>
</dbReference>
<dbReference type="PANTHER" id="PTHR30146">
    <property type="entry name" value="LACI-RELATED TRANSCRIPTIONAL REPRESSOR"/>
    <property type="match status" value="1"/>
</dbReference>
<dbReference type="InterPro" id="IPR001761">
    <property type="entry name" value="Peripla_BP/Lac1_sug-bd_dom"/>
</dbReference>
<evidence type="ECO:0000256" key="2">
    <source>
        <dbReference type="ARBA" id="ARBA00023125"/>
    </source>
</evidence>
<dbReference type="STRING" id="871651.SAMN05421688_0183"/>
<dbReference type="PANTHER" id="PTHR30146:SF109">
    <property type="entry name" value="HTH-TYPE TRANSCRIPTIONAL REGULATOR GALS"/>
    <property type="match status" value="1"/>
</dbReference>
<gene>
    <name evidence="5" type="ORF">SAMN05421688_0183</name>
</gene>
<organism evidence="5 6">
    <name type="scientific">Poseidonocella pacifica</name>
    <dbReference type="NCBI Taxonomy" id="871651"/>
    <lineage>
        <taxon>Bacteria</taxon>
        <taxon>Pseudomonadati</taxon>
        <taxon>Pseudomonadota</taxon>
        <taxon>Alphaproteobacteria</taxon>
        <taxon>Rhodobacterales</taxon>
        <taxon>Roseobacteraceae</taxon>
        <taxon>Poseidonocella</taxon>
    </lineage>
</organism>
<keyword evidence="6" id="KW-1185">Reference proteome</keyword>
<keyword evidence="1" id="KW-0805">Transcription regulation</keyword>
<dbReference type="GO" id="GO:0000976">
    <property type="term" value="F:transcription cis-regulatory region binding"/>
    <property type="evidence" value="ECO:0007669"/>
    <property type="project" value="TreeGrafter"/>
</dbReference>
<reference evidence="5 6" key="1">
    <citation type="submission" date="2016-10" db="EMBL/GenBank/DDBJ databases">
        <authorList>
            <person name="de Groot N.N."/>
        </authorList>
    </citation>
    <scope>NUCLEOTIDE SEQUENCE [LARGE SCALE GENOMIC DNA]</scope>
    <source>
        <strain evidence="5 6">DSM 29316</strain>
    </source>
</reference>
<proteinExistence type="predicted"/>
<evidence type="ECO:0000256" key="1">
    <source>
        <dbReference type="ARBA" id="ARBA00023015"/>
    </source>
</evidence>
<dbReference type="RefSeq" id="WP_092059701.1">
    <property type="nucleotide sequence ID" value="NZ_FOJU01000001.1"/>
</dbReference>
<dbReference type="Gene3D" id="1.10.260.40">
    <property type="entry name" value="lambda repressor-like DNA-binding domains"/>
    <property type="match status" value="1"/>
</dbReference>
<dbReference type="OrthoDB" id="234496at2"/>
<evidence type="ECO:0000259" key="4">
    <source>
        <dbReference type="PROSITE" id="PS50932"/>
    </source>
</evidence>
<feature type="domain" description="HTH lacI-type" evidence="4">
    <location>
        <begin position="1"/>
        <end position="55"/>
    </location>
</feature>
<evidence type="ECO:0000313" key="5">
    <source>
        <dbReference type="EMBL" id="SFA70035.1"/>
    </source>
</evidence>
<evidence type="ECO:0000313" key="6">
    <source>
        <dbReference type="Proteomes" id="UP000198796"/>
    </source>
</evidence>
<dbReference type="SUPFAM" id="SSF47413">
    <property type="entry name" value="lambda repressor-like DNA-binding domains"/>
    <property type="match status" value="1"/>
</dbReference>
<accession>A0A1I0V141</accession>
<dbReference type="Proteomes" id="UP000198796">
    <property type="component" value="Unassembled WGS sequence"/>
</dbReference>
<dbReference type="Gene3D" id="3.40.50.2300">
    <property type="match status" value="2"/>
</dbReference>
<dbReference type="Pfam" id="PF00532">
    <property type="entry name" value="Peripla_BP_1"/>
    <property type="match status" value="1"/>
</dbReference>
<name>A0A1I0V141_9RHOB</name>
<dbReference type="PROSITE" id="PS50932">
    <property type="entry name" value="HTH_LACI_2"/>
    <property type="match status" value="1"/>
</dbReference>
<keyword evidence="3" id="KW-0804">Transcription</keyword>
<evidence type="ECO:0000256" key="3">
    <source>
        <dbReference type="ARBA" id="ARBA00023163"/>
    </source>
</evidence>
<dbReference type="CDD" id="cd01392">
    <property type="entry name" value="HTH_LacI"/>
    <property type="match status" value="1"/>
</dbReference>
<dbReference type="InterPro" id="IPR010982">
    <property type="entry name" value="Lambda_DNA-bd_dom_sf"/>
</dbReference>
<dbReference type="SUPFAM" id="SSF53822">
    <property type="entry name" value="Periplasmic binding protein-like I"/>
    <property type="match status" value="1"/>
</dbReference>
<dbReference type="EMBL" id="FOJU01000001">
    <property type="protein sequence ID" value="SFA70035.1"/>
    <property type="molecule type" value="Genomic_DNA"/>
</dbReference>
<sequence>MNLKQLATHLGLSQTTVSRALNGYPEVNRDTRERVQRAASEHGYSPNRRARSLATGRSMAIGHVIPLRTQHEMMNPVFADFIAGAGETYSRNGYDLILSVVGPRDEEAVYSELFSKGAVDGVIVHGPRAGDNRIEMLNRIGLPFVVHGRASDTPGPYSWLDINNRRAFDRATGYLIDLGHRRIALLNGLEDMDFAQRRRQGFLDAHQRRGIEPDTALMCSGEMTEMYGYEALRPLLASSERPTALLCSSMISAVGARRAIHEAGLELARDISLITHDDDLSYLRNGSNVPMFTATKSSVREAGRTCAEMILRSLSSPDLPLQTTMLEAEFVLGQSTGPAPASL</sequence>
<dbReference type="GO" id="GO:0003700">
    <property type="term" value="F:DNA-binding transcription factor activity"/>
    <property type="evidence" value="ECO:0007669"/>
    <property type="project" value="TreeGrafter"/>
</dbReference>
<dbReference type="SMART" id="SM00354">
    <property type="entry name" value="HTH_LACI"/>
    <property type="match status" value="1"/>
</dbReference>
<dbReference type="InterPro" id="IPR028082">
    <property type="entry name" value="Peripla_BP_I"/>
</dbReference>
<keyword evidence="2" id="KW-0238">DNA-binding</keyword>
<dbReference type="InterPro" id="IPR000843">
    <property type="entry name" value="HTH_LacI"/>
</dbReference>
<dbReference type="CDD" id="cd20010">
    <property type="entry name" value="PBP1_AglR-like"/>
    <property type="match status" value="1"/>
</dbReference>
<protein>
    <submittedName>
        <fullName evidence="5">Transcriptional regulator, LacI family</fullName>
    </submittedName>
</protein>
<dbReference type="AlphaFoldDB" id="A0A1I0V141"/>